<evidence type="ECO:0000313" key="3">
    <source>
        <dbReference type="Proteomes" id="UP000012112"/>
    </source>
</evidence>
<reference evidence="2 3" key="1">
    <citation type="submission" date="2013-01" db="EMBL/GenBank/DDBJ databases">
        <authorList>
            <person name="Harkins D.M."/>
            <person name="Durkin A.S."/>
            <person name="Brinkac L.M."/>
            <person name="Haft D.H."/>
            <person name="Selengut J.D."/>
            <person name="Sanka R."/>
            <person name="DePew J."/>
            <person name="Purushe J."/>
            <person name="Matthias M.A."/>
            <person name="Vinetz J.M."/>
            <person name="Sutton G.G."/>
            <person name="Nierman W.C."/>
            <person name="Fouts D.E."/>
        </authorList>
    </citation>
    <scope>NUCLEOTIDE SEQUENCE [LARGE SCALE GENOMIC DNA]</scope>
    <source>
        <strain evidence="2 3">HAI1536</strain>
    </source>
</reference>
<dbReference type="InterPro" id="IPR019734">
    <property type="entry name" value="TPR_rpt"/>
</dbReference>
<keyword evidence="1" id="KW-0175">Coiled coil</keyword>
<gene>
    <name evidence="2" type="ORF">LEP1GSC172_0732</name>
</gene>
<dbReference type="Pfam" id="PF13181">
    <property type="entry name" value="TPR_8"/>
    <property type="match status" value="1"/>
</dbReference>
<accession>M6VAL5</accession>
<proteinExistence type="predicted"/>
<sequence length="375" mass="43596">MKRADSFRGNFMIQKSVILILEPLSKLLKNKTIYLAVKMFDRSSDRILLKIQTFWLWYKNIKDSNSVFRKTVCCQKFETPHSRFWKRVLTLSFCLFVFISCERSKNFGFRNRADKPPTVEDLEAWKERLAMEEAEIIELEKKISSMAQKTRSAGALSWKIAQGYMKIGDYDMGVKFYNRALKENNEGKKIEIVGAELHFFEPAIPYFEKALLLKPVDQQLLFETALAYANASKDRGWETTRRQIAIDLFTHLSIQDPRDSRFPFQLALIYFDSSMADSSWEGVSAGFHDQDKAFRILDDIIKKESRNVPARFAKANFLYRLGKVDDSKEEYLKVKKTIEDLNEAGLVRGGLEKNDSYQNVLQNLKKIEKTSSESE</sequence>
<dbReference type="SUPFAM" id="SSF48452">
    <property type="entry name" value="TPR-like"/>
    <property type="match status" value="1"/>
</dbReference>
<organism evidence="2 3">
    <name type="scientific">Leptospira noguchii</name>
    <dbReference type="NCBI Taxonomy" id="28182"/>
    <lineage>
        <taxon>Bacteria</taxon>
        <taxon>Pseudomonadati</taxon>
        <taxon>Spirochaetota</taxon>
        <taxon>Spirochaetia</taxon>
        <taxon>Leptospirales</taxon>
        <taxon>Leptospiraceae</taxon>
        <taxon>Leptospira</taxon>
    </lineage>
</organism>
<evidence type="ECO:0000256" key="1">
    <source>
        <dbReference type="SAM" id="Coils"/>
    </source>
</evidence>
<evidence type="ECO:0000313" key="2">
    <source>
        <dbReference type="EMBL" id="EMO52071.1"/>
    </source>
</evidence>
<protein>
    <submittedName>
        <fullName evidence="2">Tetratricopeptide repeat protein</fullName>
    </submittedName>
</protein>
<feature type="coiled-coil region" evidence="1">
    <location>
        <begin position="122"/>
        <end position="149"/>
    </location>
</feature>
<comment type="caution">
    <text evidence="2">The sequence shown here is derived from an EMBL/GenBank/DDBJ whole genome shotgun (WGS) entry which is preliminary data.</text>
</comment>
<dbReference type="STRING" id="28182.GCA_001568325_03102"/>
<name>M6VAL5_9LEPT</name>
<dbReference type="InterPro" id="IPR011990">
    <property type="entry name" value="TPR-like_helical_dom_sf"/>
</dbReference>
<dbReference type="AlphaFoldDB" id="M6VAL5"/>
<dbReference type="EMBL" id="AKWD02000060">
    <property type="protein sequence ID" value="EMO52071.1"/>
    <property type="molecule type" value="Genomic_DNA"/>
</dbReference>
<dbReference type="Gene3D" id="1.25.40.10">
    <property type="entry name" value="Tetratricopeptide repeat domain"/>
    <property type="match status" value="1"/>
</dbReference>
<dbReference type="Proteomes" id="UP000012112">
    <property type="component" value="Unassembled WGS sequence"/>
</dbReference>